<dbReference type="GO" id="GO:0003723">
    <property type="term" value="F:RNA binding"/>
    <property type="evidence" value="ECO:0007669"/>
    <property type="project" value="InterPro"/>
</dbReference>
<protein>
    <recommendedName>
        <fullName evidence="6">GAF domain-containing protein</fullName>
    </recommendedName>
</protein>
<dbReference type="EMBL" id="AP022574">
    <property type="protein sequence ID" value="BBX69828.1"/>
    <property type="molecule type" value="Genomic_DNA"/>
</dbReference>
<dbReference type="Gene3D" id="3.30.450.40">
    <property type="match status" value="1"/>
</dbReference>
<dbReference type="InterPro" id="IPR005561">
    <property type="entry name" value="ANTAR"/>
</dbReference>
<dbReference type="SMART" id="SM00065">
    <property type="entry name" value="GAF"/>
    <property type="match status" value="1"/>
</dbReference>
<feature type="domain" description="GAF" evidence="2">
    <location>
        <begin position="24"/>
        <end position="179"/>
    </location>
</feature>
<feature type="compositionally biased region" description="Polar residues" evidence="1">
    <location>
        <begin position="13"/>
        <end position="22"/>
    </location>
</feature>
<feature type="domain" description="ANTAR" evidence="3">
    <location>
        <begin position="179"/>
        <end position="249"/>
    </location>
</feature>
<dbReference type="Pfam" id="PF13185">
    <property type="entry name" value="GAF_2"/>
    <property type="match status" value="1"/>
</dbReference>
<organism evidence="4 5">
    <name type="scientific">Mycolicibacterium psychrotolerans</name>
    <dbReference type="NCBI Taxonomy" id="216929"/>
    <lineage>
        <taxon>Bacteria</taxon>
        <taxon>Bacillati</taxon>
        <taxon>Actinomycetota</taxon>
        <taxon>Actinomycetes</taxon>
        <taxon>Mycobacteriales</taxon>
        <taxon>Mycobacteriaceae</taxon>
        <taxon>Mycolicibacterium</taxon>
    </lineage>
</organism>
<gene>
    <name evidence="4" type="ORF">MPSYJ_32890</name>
</gene>
<evidence type="ECO:0008006" key="6">
    <source>
        <dbReference type="Google" id="ProtNLM"/>
    </source>
</evidence>
<dbReference type="SMART" id="SM01012">
    <property type="entry name" value="ANTAR"/>
    <property type="match status" value="1"/>
</dbReference>
<dbReference type="Proteomes" id="UP000466514">
    <property type="component" value="Chromosome"/>
</dbReference>
<evidence type="ECO:0000313" key="4">
    <source>
        <dbReference type="EMBL" id="BBX69828.1"/>
    </source>
</evidence>
<evidence type="ECO:0000313" key="5">
    <source>
        <dbReference type="Proteomes" id="UP000466514"/>
    </source>
</evidence>
<keyword evidence="5" id="KW-1185">Reference proteome</keyword>
<dbReference type="SUPFAM" id="SSF55781">
    <property type="entry name" value="GAF domain-like"/>
    <property type="match status" value="1"/>
</dbReference>
<sequence length="263" mass="27951">MTGNGEDPRETPTENGSASSPESAVRDALFAGVETLCDDAVGSTSLDGAAVAVPKSPRARELIHATDIIAQRLDELQFTIGDGPCLEAFVKNRPQRWADVTISSSARARWSAFAVDAIGLGVRAVFAFPVNVGTRPLGVLEVYRRDAGTLTDREEQSLTDYATAVGHTLMGNWYLHAARTGSAPNTLDTVAIVGADNAGGHPFSRAGIHLAAGMIAVQLDVPAGEGLDRLRAYSYGQQRPISEVAADVISHRLSFEDHRDDAR</sequence>
<name>A0A7I7MC28_9MYCO</name>
<dbReference type="InterPro" id="IPR029016">
    <property type="entry name" value="GAF-like_dom_sf"/>
</dbReference>
<evidence type="ECO:0000256" key="1">
    <source>
        <dbReference type="SAM" id="MobiDB-lite"/>
    </source>
</evidence>
<dbReference type="AlphaFoldDB" id="A0A7I7MC28"/>
<dbReference type="KEGG" id="mpsc:MPSYJ_32890"/>
<evidence type="ECO:0000259" key="3">
    <source>
        <dbReference type="SMART" id="SM01012"/>
    </source>
</evidence>
<reference evidence="4 5" key="1">
    <citation type="journal article" date="2019" name="Emerg. Microbes Infect.">
        <title>Comprehensive subspecies identification of 175 nontuberculous mycobacteria species based on 7547 genomic profiles.</title>
        <authorList>
            <person name="Matsumoto Y."/>
            <person name="Kinjo T."/>
            <person name="Motooka D."/>
            <person name="Nabeya D."/>
            <person name="Jung N."/>
            <person name="Uechi K."/>
            <person name="Horii T."/>
            <person name="Iida T."/>
            <person name="Fujita J."/>
            <person name="Nakamura S."/>
        </authorList>
    </citation>
    <scope>NUCLEOTIDE SEQUENCE [LARGE SCALE GENOMIC DNA]</scope>
    <source>
        <strain evidence="4 5">JCM 13323</strain>
    </source>
</reference>
<dbReference type="InterPro" id="IPR003018">
    <property type="entry name" value="GAF"/>
</dbReference>
<evidence type="ECO:0000259" key="2">
    <source>
        <dbReference type="SMART" id="SM00065"/>
    </source>
</evidence>
<accession>A0A7I7MC28</accession>
<feature type="region of interest" description="Disordered" evidence="1">
    <location>
        <begin position="1"/>
        <end position="24"/>
    </location>
</feature>
<proteinExistence type="predicted"/>
<feature type="compositionally biased region" description="Basic and acidic residues" evidence="1">
    <location>
        <begin position="1"/>
        <end position="12"/>
    </location>
</feature>